<keyword evidence="1" id="KW-0472">Membrane</keyword>
<dbReference type="Proteomes" id="UP000214618">
    <property type="component" value="Chromosome"/>
</dbReference>
<feature type="transmembrane region" description="Helical" evidence="1">
    <location>
        <begin position="50"/>
        <end position="72"/>
    </location>
</feature>
<evidence type="ECO:0000313" key="2">
    <source>
        <dbReference type="EMBL" id="ASS95335.1"/>
    </source>
</evidence>
<dbReference type="GeneID" id="56474323"/>
<protein>
    <submittedName>
        <fullName evidence="2">Uncharacterized protein</fullName>
    </submittedName>
</protein>
<sequence>MEEMIGGSFVFVTGVIFLWIGLFQYKWLYKGIKEVEEGKIDILPFIGSYWFWRIVFIGSGVLLIFTTGNSFIRYVFL</sequence>
<evidence type="ECO:0000313" key="3">
    <source>
        <dbReference type="Proteomes" id="UP000214618"/>
    </source>
</evidence>
<gene>
    <name evidence="2" type="ORF">BS1321_16300</name>
</gene>
<feature type="transmembrane region" description="Helical" evidence="1">
    <location>
        <begin position="6"/>
        <end position="29"/>
    </location>
</feature>
<keyword evidence="1" id="KW-0812">Transmembrane</keyword>
<dbReference type="OrthoDB" id="2934487at2"/>
<organism evidence="2 3">
    <name type="scientific">Peribacillus simplex NBRC 15720 = DSM 1321</name>
    <dbReference type="NCBI Taxonomy" id="1349754"/>
    <lineage>
        <taxon>Bacteria</taxon>
        <taxon>Bacillati</taxon>
        <taxon>Bacillota</taxon>
        <taxon>Bacilli</taxon>
        <taxon>Bacillales</taxon>
        <taxon>Bacillaceae</taxon>
        <taxon>Peribacillus</taxon>
    </lineage>
</organism>
<proteinExistence type="predicted"/>
<name>A0A223EJQ8_9BACI</name>
<keyword evidence="1" id="KW-1133">Transmembrane helix</keyword>
<accession>A0A223EJQ8</accession>
<dbReference type="EMBL" id="CP017704">
    <property type="protein sequence ID" value="ASS95335.1"/>
    <property type="molecule type" value="Genomic_DNA"/>
</dbReference>
<dbReference type="AlphaFoldDB" id="A0A223EJQ8"/>
<dbReference type="RefSeq" id="WP_063235820.1">
    <property type="nucleotide sequence ID" value="NZ_BCVO01000032.1"/>
</dbReference>
<reference evidence="2 3" key="1">
    <citation type="submission" date="2016-10" db="EMBL/GenBank/DDBJ databases">
        <title>The whole genome sequencing and assembly of Bacillus simplex DSM 1321 strain.</title>
        <authorList>
            <person name="Park M.-K."/>
            <person name="Lee Y.-J."/>
            <person name="Yi H."/>
            <person name="Bahn Y.-S."/>
            <person name="Kim J.F."/>
            <person name="Lee D.-W."/>
        </authorList>
    </citation>
    <scope>NUCLEOTIDE SEQUENCE [LARGE SCALE GENOMIC DNA]</scope>
    <source>
        <strain evidence="2 3">DSM 1321</strain>
    </source>
</reference>
<evidence type="ECO:0000256" key="1">
    <source>
        <dbReference type="SAM" id="Phobius"/>
    </source>
</evidence>